<keyword evidence="5 9" id="KW-0010">Activator</keyword>
<dbReference type="InParanoid" id="A0A1X7VVA2"/>
<reference evidence="11" key="2">
    <citation type="submission" date="2017-05" db="UniProtKB">
        <authorList>
            <consortium name="EnsemblMetazoa"/>
        </authorList>
    </citation>
    <scope>IDENTIFICATION</scope>
</reference>
<keyword evidence="12" id="KW-1185">Reference proteome</keyword>
<dbReference type="STRING" id="400682.A0A1X7VVA2"/>
<evidence type="ECO:0000256" key="4">
    <source>
        <dbReference type="ARBA" id="ARBA00023015"/>
    </source>
</evidence>
<keyword evidence="4 9" id="KW-0805">Transcription regulation</keyword>
<comment type="function">
    <text evidence="9">Component of the Mediator complex, a coactivator involved in the regulated transcription of nearly all RNA polymerase II-dependent genes. Mediator functions as a bridge to convey information from gene-specific regulatory proteins to the basal RNA polymerase II transcription machinery. Mediator is recruited to promoters by direct interactions with regulatory proteins and serves as a scaffold for the assembly of a functional preinitiation complex with RNA polymerase II and the general transcription factors.</text>
</comment>
<dbReference type="Proteomes" id="UP000007879">
    <property type="component" value="Unassembled WGS sequence"/>
</dbReference>
<reference evidence="12" key="1">
    <citation type="journal article" date="2010" name="Nature">
        <title>The Amphimedon queenslandica genome and the evolution of animal complexity.</title>
        <authorList>
            <person name="Srivastava M."/>
            <person name="Simakov O."/>
            <person name="Chapman J."/>
            <person name="Fahey B."/>
            <person name="Gauthier M.E."/>
            <person name="Mitros T."/>
            <person name="Richards G.S."/>
            <person name="Conaco C."/>
            <person name="Dacre M."/>
            <person name="Hellsten U."/>
            <person name="Larroux C."/>
            <person name="Putnam N.H."/>
            <person name="Stanke M."/>
            <person name="Adamska M."/>
            <person name="Darling A."/>
            <person name="Degnan S.M."/>
            <person name="Oakley T.H."/>
            <person name="Plachetzki D.C."/>
            <person name="Zhai Y."/>
            <person name="Adamski M."/>
            <person name="Calcino A."/>
            <person name="Cummins S.F."/>
            <person name="Goodstein D.M."/>
            <person name="Harris C."/>
            <person name="Jackson D.J."/>
            <person name="Leys S.P."/>
            <person name="Shu S."/>
            <person name="Woodcroft B.J."/>
            <person name="Vervoort M."/>
            <person name="Kosik K.S."/>
            <person name="Manning G."/>
            <person name="Degnan B.M."/>
            <person name="Rokhsar D.S."/>
        </authorList>
    </citation>
    <scope>NUCLEOTIDE SEQUENCE [LARGE SCALE GENOMIC DNA]</scope>
</reference>
<dbReference type="AlphaFoldDB" id="A0A1X7VVA2"/>
<evidence type="ECO:0000313" key="11">
    <source>
        <dbReference type="EnsemblMetazoa" id="Aqu2.1.44042_001"/>
    </source>
</evidence>
<dbReference type="PANTHER" id="PTHR12881:SF10">
    <property type="entry name" value="MEDIATOR OF RNA POLYMERASE II TRANSCRIPTION SUBUNIT 1"/>
    <property type="match status" value="1"/>
</dbReference>
<keyword evidence="7 9" id="KW-0539">Nucleus</keyword>
<gene>
    <name evidence="11" type="primary">109580358</name>
</gene>
<evidence type="ECO:0000256" key="5">
    <source>
        <dbReference type="ARBA" id="ARBA00023159"/>
    </source>
</evidence>
<organism evidence="11">
    <name type="scientific">Amphimedon queenslandica</name>
    <name type="common">Sponge</name>
    <dbReference type="NCBI Taxonomy" id="400682"/>
    <lineage>
        <taxon>Eukaryota</taxon>
        <taxon>Metazoa</taxon>
        <taxon>Porifera</taxon>
        <taxon>Demospongiae</taxon>
        <taxon>Heteroscleromorpha</taxon>
        <taxon>Haplosclerida</taxon>
        <taxon>Niphatidae</taxon>
        <taxon>Amphimedon</taxon>
    </lineage>
</organism>
<dbReference type="EnsemblMetazoa" id="XM_019993408.1">
    <property type="protein sequence ID" value="XP_019848967.1"/>
    <property type="gene ID" value="LOC109580358"/>
</dbReference>
<dbReference type="GO" id="GO:0003712">
    <property type="term" value="F:transcription coregulator activity"/>
    <property type="evidence" value="ECO:0007669"/>
    <property type="project" value="InterPro"/>
</dbReference>
<comment type="subcellular location">
    <subcellularLocation>
        <location evidence="1 9">Nucleus</location>
    </subcellularLocation>
</comment>
<accession>A0A1X7VVA2</accession>
<name>A0A1X7VVA2_AMPQE</name>
<protein>
    <recommendedName>
        <fullName evidence="3 9">Mediator of RNA polymerase II transcription subunit 1</fullName>
    </recommendedName>
    <alternativeName>
        <fullName evidence="8 9">Mediator complex subunit 1</fullName>
    </alternativeName>
</protein>
<keyword evidence="6 9" id="KW-0804">Transcription</keyword>
<evidence type="ECO:0000256" key="9">
    <source>
        <dbReference type="RuleBase" id="RU364059"/>
    </source>
</evidence>
<evidence type="ECO:0000256" key="7">
    <source>
        <dbReference type="ARBA" id="ARBA00023242"/>
    </source>
</evidence>
<dbReference type="InterPro" id="IPR019680">
    <property type="entry name" value="Mediator_Med1"/>
</dbReference>
<comment type="similarity">
    <text evidence="2 9">Belongs to the Mediator complex subunit 1 family.</text>
</comment>
<evidence type="ECO:0000313" key="12">
    <source>
        <dbReference type="Proteomes" id="UP000007879"/>
    </source>
</evidence>
<dbReference type="GO" id="GO:0045944">
    <property type="term" value="P:positive regulation of transcription by RNA polymerase II"/>
    <property type="evidence" value="ECO:0007669"/>
    <property type="project" value="UniProtKB-ARBA"/>
</dbReference>
<sequence length="575" mass="62947">MSDESRIRELSELIRNKCLQTRQQQQQAEGQAPNTAIQVQGAEVLSRLREVIVRLQEEIKDPSPAGIQQRLQYTASKLGLNYSNQRSANGVSCYLNTESFYVEVCVSDNGTVTSANVVLGQETQKNTDILVKLLQDCKYIEFEKHIKSLVDMFSQATGQDTAVLLLKAVFAIESILSSIENPNYSNPIDSILLNHLGIVTPRKAGLPMKLTFFITPSEGISAGLNQESSSSIIEGELDVGISAKVQVERSSTQFYRLPIDPNIFNSSQGAFAQLTEQNSVSVPLTLILSLNEDIPICTGIAEKLQQTVYLTTQTLPSLIAPHVDQLIISEASKKVKDSNVAKEHITNSVHTIYLPGQVHEYVGLGVHNEVPNLQRGVLLPNRSVPFTHPVHVIKIIYLLRQQLVYNTLLVSCLTRKRRGTVPATKSLDDYSFHVSTQPPEAIIMATQLLTTKGGVIPLKFKFVIPQEKVAPTQPVLHLQAGSDDQSMEQSPSLNKILAKSLSIPVTIHAGFSRPGVLPPSVAAAFKDHQDALKAFNSELTSCGIASGDFSSHMTSLSEQQLTGVAAGFKRKRPPV</sequence>
<dbReference type="KEGG" id="aqu:109580358"/>
<evidence type="ECO:0000256" key="6">
    <source>
        <dbReference type="ARBA" id="ARBA00023163"/>
    </source>
</evidence>
<evidence type="ECO:0000259" key="10">
    <source>
        <dbReference type="Pfam" id="PF10744"/>
    </source>
</evidence>
<dbReference type="InterPro" id="IPR051999">
    <property type="entry name" value="Mediator_complex_subunit_1"/>
</dbReference>
<evidence type="ECO:0000256" key="1">
    <source>
        <dbReference type="ARBA" id="ARBA00004123"/>
    </source>
</evidence>
<dbReference type="Pfam" id="PF10744">
    <property type="entry name" value="Med1"/>
    <property type="match status" value="1"/>
</dbReference>
<dbReference type="EnsemblMetazoa" id="Aqu2.1.44042_001">
    <property type="protein sequence ID" value="Aqu2.1.44042_001"/>
    <property type="gene ID" value="Aqu2.1.44042"/>
</dbReference>
<evidence type="ECO:0000256" key="8">
    <source>
        <dbReference type="ARBA" id="ARBA00031254"/>
    </source>
</evidence>
<dbReference type="GO" id="GO:0016592">
    <property type="term" value="C:mediator complex"/>
    <property type="evidence" value="ECO:0007669"/>
    <property type="project" value="InterPro"/>
</dbReference>
<dbReference type="OrthoDB" id="2281547at2759"/>
<dbReference type="PANTHER" id="PTHR12881">
    <property type="entry name" value="MEDIATOR OF RNA POLYMERASE II TRANSCRIPTION SUBUNIT 1"/>
    <property type="match status" value="1"/>
</dbReference>
<proteinExistence type="inferred from homology"/>
<evidence type="ECO:0000256" key="2">
    <source>
        <dbReference type="ARBA" id="ARBA00006210"/>
    </source>
</evidence>
<evidence type="ECO:0000256" key="3">
    <source>
        <dbReference type="ARBA" id="ARBA00020612"/>
    </source>
</evidence>
<feature type="domain" description="Mediator complex subunit Med1" evidence="10">
    <location>
        <begin position="50"/>
        <end position="413"/>
    </location>
</feature>